<protein>
    <recommendedName>
        <fullName evidence="4">DUF2335 domain-containing protein</fullName>
    </recommendedName>
</protein>
<accession>A0A847R0K6</accession>
<name>A0A847R0K6_9GAMM</name>
<organism evidence="2 3">
    <name type="scientific">Marinomonas profundi</name>
    <dbReference type="NCBI Taxonomy" id="2726122"/>
    <lineage>
        <taxon>Bacteria</taxon>
        <taxon>Pseudomonadati</taxon>
        <taxon>Pseudomonadota</taxon>
        <taxon>Gammaproteobacteria</taxon>
        <taxon>Oceanospirillales</taxon>
        <taxon>Oceanospirillaceae</taxon>
        <taxon>Marinomonas</taxon>
    </lineage>
</organism>
<keyword evidence="1" id="KW-0472">Membrane</keyword>
<evidence type="ECO:0000313" key="2">
    <source>
        <dbReference type="EMBL" id="NLQ17045.1"/>
    </source>
</evidence>
<evidence type="ECO:0000313" key="3">
    <source>
        <dbReference type="Proteomes" id="UP000586067"/>
    </source>
</evidence>
<reference evidence="2 3" key="1">
    <citation type="submission" date="2020-04" db="EMBL/GenBank/DDBJ databases">
        <title>Marinomonas sp. M1K-6 isolated from the deep seawater of the Mariana Trench.</title>
        <authorList>
            <person name="Li Y."/>
        </authorList>
    </citation>
    <scope>NUCLEOTIDE SEQUENCE [LARGE SCALE GENOMIC DNA]</scope>
    <source>
        <strain evidence="2 3">M1K-6</strain>
    </source>
</reference>
<keyword evidence="1" id="KW-0812">Transmembrane</keyword>
<feature type="transmembrane region" description="Helical" evidence="1">
    <location>
        <begin position="113"/>
        <end position="134"/>
    </location>
</feature>
<dbReference type="AlphaFoldDB" id="A0A847R0K6"/>
<gene>
    <name evidence="2" type="ORF">HGG82_05330</name>
</gene>
<sequence length="176" mass="19385">MKEQDVDVSINPQDVLDEIGRESPALKETLDKNPALEGDLLKDPEVLQRLLVLSRTSHTEIRSSHYPPADEMIKVETIHPGYISHLMDMHKNALENNNKMSNKGMEYVFKERMFGQVCGLVLGVLGVSAGVYLGLNDHDVLGGVIGGSTVIALVTVFVTGKVSRVDRSSEQNDQEN</sequence>
<proteinExistence type="predicted"/>
<dbReference type="Proteomes" id="UP000586067">
    <property type="component" value="Unassembled WGS sequence"/>
</dbReference>
<dbReference type="EMBL" id="JABAEK010000004">
    <property type="protein sequence ID" value="NLQ17045.1"/>
    <property type="molecule type" value="Genomic_DNA"/>
</dbReference>
<keyword evidence="1" id="KW-1133">Transmembrane helix</keyword>
<comment type="caution">
    <text evidence="2">The sequence shown here is derived from an EMBL/GenBank/DDBJ whole genome shotgun (WGS) entry which is preliminary data.</text>
</comment>
<dbReference type="RefSeq" id="WP_168823548.1">
    <property type="nucleotide sequence ID" value="NZ_CP073013.1"/>
</dbReference>
<feature type="transmembrane region" description="Helical" evidence="1">
    <location>
        <begin position="140"/>
        <end position="159"/>
    </location>
</feature>
<evidence type="ECO:0008006" key="4">
    <source>
        <dbReference type="Google" id="ProtNLM"/>
    </source>
</evidence>
<evidence type="ECO:0000256" key="1">
    <source>
        <dbReference type="SAM" id="Phobius"/>
    </source>
</evidence>
<keyword evidence="3" id="KW-1185">Reference proteome</keyword>